<comment type="caution">
    <text evidence="1">The sequence shown here is derived from an EMBL/GenBank/DDBJ whole genome shotgun (WGS) entry which is preliminary data.</text>
</comment>
<dbReference type="EMBL" id="BTGU01004543">
    <property type="protein sequence ID" value="GMN28759.1"/>
    <property type="molecule type" value="Genomic_DNA"/>
</dbReference>
<protein>
    <submittedName>
        <fullName evidence="1">Uncharacterized protein</fullName>
    </submittedName>
</protein>
<dbReference type="Proteomes" id="UP001187192">
    <property type="component" value="Unassembled WGS sequence"/>
</dbReference>
<organism evidence="1 2">
    <name type="scientific">Ficus carica</name>
    <name type="common">Common fig</name>
    <dbReference type="NCBI Taxonomy" id="3494"/>
    <lineage>
        <taxon>Eukaryota</taxon>
        <taxon>Viridiplantae</taxon>
        <taxon>Streptophyta</taxon>
        <taxon>Embryophyta</taxon>
        <taxon>Tracheophyta</taxon>
        <taxon>Spermatophyta</taxon>
        <taxon>Magnoliopsida</taxon>
        <taxon>eudicotyledons</taxon>
        <taxon>Gunneridae</taxon>
        <taxon>Pentapetalae</taxon>
        <taxon>rosids</taxon>
        <taxon>fabids</taxon>
        <taxon>Rosales</taxon>
        <taxon>Moraceae</taxon>
        <taxon>Ficeae</taxon>
        <taxon>Ficus</taxon>
    </lineage>
</organism>
<dbReference type="AlphaFoldDB" id="A0AA87Z9M0"/>
<proteinExistence type="predicted"/>
<evidence type="ECO:0000313" key="1">
    <source>
        <dbReference type="EMBL" id="GMN28759.1"/>
    </source>
</evidence>
<reference evidence="1" key="1">
    <citation type="submission" date="2023-07" db="EMBL/GenBank/DDBJ databases">
        <title>draft genome sequence of fig (Ficus carica).</title>
        <authorList>
            <person name="Takahashi T."/>
            <person name="Nishimura K."/>
        </authorList>
    </citation>
    <scope>NUCLEOTIDE SEQUENCE</scope>
</reference>
<evidence type="ECO:0000313" key="2">
    <source>
        <dbReference type="Proteomes" id="UP001187192"/>
    </source>
</evidence>
<sequence length="58" mass="6863">MNPGRRPYRRKRVGSFPFVVKHEFGNAHSVHLLVNLCMSFWAMSRLPSLVEINCLYWN</sequence>
<name>A0AA87Z9M0_FICCA</name>
<accession>A0AA87Z9M0</accession>
<keyword evidence="2" id="KW-1185">Reference proteome</keyword>
<gene>
    <name evidence="1" type="ORF">TIFTF001_046266</name>
</gene>